<proteinExistence type="predicted"/>
<dbReference type="InterPro" id="IPR038081">
    <property type="entry name" value="CalX-like_sf"/>
</dbReference>
<evidence type="ECO:0000313" key="7">
    <source>
        <dbReference type="Proteomes" id="UP000478546"/>
    </source>
</evidence>
<protein>
    <submittedName>
        <fullName evidence="6">T9SS type A sorting domain-containing protein</fullName>
    </submittedName>
</protein>
<dbReference type="GO" id="GO:0003824">
    <property type="term" value="F:catalytic activity"/>
    <property type="evidence" value="ECO:0007669"/>
    <property type="project" value="InterPro"/>
</dbReference>
<dbReference type="EMBL" id="JAAEAA010000004">
    <property type="protein sequence ID" value="NDK55086.1"/>
    <property type="molecule type" value="Genomic_DNA"/>
</dbReference>
<sequence>MLTASGPFTIATSEAGTFASTLTLTAADLTSAKTIYVKTTPATAGEITGEIIHSTTGATDAKVGLVVFGASPFAQDFNRCIDGLPGGWMQYSVTGDLTWACTTFGQQGNGVQMSGYGNNTNNPNQDWLISPKMDLTGHDIPLVGISYRTKFAGDALKIMVSTNYTGSGDPLAATWTELTSLPADEADVWRLLENLGLQNHKSATTYLAFVYTSTDKSAARWTLDNFALRNVENYLSTTHMTFNFPETASGSTTSAEEFVFSAVGYKADVVLSAPANFELSKDGTTYASTLTYTPAEAAASNKVYVRFAPASTSFISSGPVTFTSGETVITRGMLSGSSMLKANTLEVVTWNMEWFGATGTGPSDEELQYANAKKVITELNADIIGVQEVVDEAKIQQLAAETGYTYTSETMPWQASNEQKVGFLYKTANVKVKKEKVLLSKLYSDIKNNGKTLDNYPENRSDFLWSSGRLPYMVQFEATINGVKQTLHVVNLHAKANGETNTIDYSRRQYDAKVLKDSLDAQYANVNLILLGDFNDDVDVSVVNSQKSSFDVFVADETNYKTLTMDLSLAGKNTYESGSLKSFLDHIFISSELADEYVANSTAIEENLLNTIANFRTTTSDHLPVSARFMLTADPVVPATVSFTTASVSKTEDAGKFNVSLTLSEAVATAQTVTITPTAASTATATDYTITGATDGAVVVTIPANATTATFEVGITDDTEIEGAEQVVFEISNPSSGIVIGSAKTFTLTIEANDTPTPATITFTTASISKAENAGAFNVSLTLSKAVATAQTVTIAPVAGATASAADYTLTGATNNALTVTIPANATTATFEINITDDTETEAAEQVVFEISNPSSGLVLGTAKTFTLTIEANDAPTGIADGTKGQFSVYPTLVNGGNVRLLLPERVAATAKVNMVVYSAEGKKVMNITGTQDAVQDKLNSRIANLPSGIYMILIETGKEYFQTKMVKN</sequence>
<feature type="domain" description="Calx-beta" evidence="5">
    <location>
        <begin position="631"/>
        <end position="732"/>
    </location>
</feature>
<dbReference type="InterPro" id="IPR051171">
    <property type="entry name" value="CaCA"/>
</dbReference>
<gene>
    <name evidence="6" type="ORF">GWO68_04060</name>
</gene>
<dbReference type="GO" id="GO:0030001">
    <property type="term" value="P:metal ion transport"/>
    <property type="evidence" value="ECO:0007669"/>
    <property type="project" value="TreeGrafter"/>
</dbReference>
<keyword evidence="4" id="KW-0406">Ion transport</keyword>
<dbReference type="PANTHER" id="PTHR11878">
    <property type="entry name" value="SODIUM/CALCIUM EXCHANGER"/>
    <property type="match status" value="1"/>
</dbReference>
<name>A0A6B2H386_9BACT</name>
<dbReference type="SMART" id="SM00237">
    <property type="entry name" value="Calx_beta"/>
    <property type="match status" value="2"/>
</dbReference>
<dbReference type="Pfam" id="PF03160">
    <property type="entry name" value="Calx-beta"/>
    <property type="match status" value="2"/>
</dbReference>
<dbReference type="Proteomes" id="UP000478546">
    <property type="component" value="Unassembled WGS sequence"/>
</dbReference>
<keyword evidence="4" id="KW-0813">Transport</keyword>
<dbReference type="InterPro" id="IPR005135">
    <property type="entry name" value="Endo/exonuclease/phosphatase"/>
</dbReference>
<dbReference type="NCBIfam" id="TIGR04183">
    <property type="entry name" value="Por_Secre_tail"/>
    <property type="match status" value="1"/>
</dbReference>
<dbReference type="PANTHER" id="PTHR11878:SF65">
    <property type="entry name" value="NA_CA-EXCHANGE PROTEIN, ISOFORM G"/>
    <property type="match status" value="1"/>
</dbReference>
<evidence type="ECO:0000256" key="2">
    <source>
        <dbReference type="ARBA" id="ARBA00022737"/>
    </source>
</evidence>
<dbReference type="SUPFAM" id="SSF141072">
    <property type="entry name" value="CalX-like"/>
    <property type="match status" value="2"/>
</dbReference>
<accession>A0A6B2H386</accession>
<dbReference type="Gene3D" id="3.60.10.10">
    <property type="entry name" value="Endonuclease/exonuclease/phosphatase"/>
    <property type="match status" value="1"/>
</dbReference>
<dbReference type="InterPro" id="IPR003644">
    <property type="entry name" value="Calx_beta"/>
</dbReference>
<dbReference type="Pfam" id="PF03372">
    <property type="entry name" value="Exo_endo_phos"/>
    <property type="match status" value="1"/>
</dbReference>
<dbReference type="GO" id="GO:0016020">
    <property type="term" value="C:membrane"/>
    <property type="evidence" value="ECO:0007669"/>
    <property type="project" value="InterPro"/>
</dbReference>
<organism evidence="6 7">
    <name type="scientific">Pontibacter fetidus</name>
    <dbReference type="NCBI Taxonomy" id="2700082"/>
    <lineage>
        <taxon>Bacteria</taxon>
        <taxon>Pseudomonadati</taxon>
        <taxon>Bacteroidota</taxon>
        <taxon>Cytophagia</taxon>
        <taxon>Cytophagales</taxon>
        <taxon>Hymenobacteraceae</taxon>
        <taxon>Pontibacter</taxon>
    </lineage>
</organism>
<dbReference type="SUPFAM" id="SSF56219">
    <property type="entry name" value="DNase I-like"/>
    <property type="match status" value="1"/>
</dbReference>
<evidence type="ECO:0000259" key="5">
    <source>
        <dbReference type="SMART" id="SM00237"/>
    </source>
</evidence>
<dbReference type="GO" id="GO:0007154">
    <property type="term" value="P:cell communication"/>
    <property type="evidence" value="ECO:0007669"/>
    <property type="project" value="InterPro"/>
</dbReference>
<evidence type="ECO:0000256" key="1">
    <source>
        <dbReference type="ARBA" id="ARBA00022729"/>
    </source>
</evidence>
<reference evidence="6 7" key="1">
    <citation type="submission" date="2020-01" db="EMBL/GenBank/DDBJ databases">
        <authorList>
            <person name="Kim M.K."/>
        </authorList>
    </citation>
    <scope>NUCLEOTIDE SEQUENCE [LARGE SCALE GENOMIC DNA]</scope>
    <source>
        <strain evidence="6 7">BT213</strain>
    </source>
</reference>
<dbReference type="InterPro" id="IPR036691">
    <property type="entry name" value="Endo/exonu/phosph_ase_sf"/>
</dbReference>
<evidence type="ECO:0000313" key="6">
    <source>
        <dbReference type="EMBL" id="NDK55086.1"/>
    </source>
</evidence>
<dbReference type="NCBIfam" id="NF038128">
    <property type="entry name" value="choice_anch_J"/>
    <property type="match status" value="1"/>
</dbReference>
<keyword evidence="7" id="KW-1185">Reference proteome</keyword>
<evidence type="ECO:0000256" key="3">
    <source>
        <dbReference type="ARBA" id="ARBA00022837"/>
    </source>
</evidence>
<dbReference type="Gene3D" id="2.60.40.2030">
    <property type="match status" value="2"/>
</dbReference>
<keyword evidence="3" id="KW-0106">Calcium</keyword>
<dbReference type="RefSeq" id="WP_162345144.1">
    <property type="nucleotide sequence ID" value="NZ_JAAEAA010000004.1"/>
</dbReference>
<keyword evidence="2" id="KW-0677">Repeat</keyword>
<dbReference type="InterPro" id="IPR026444">
    <property type="entry name" value="Secre_tail"/>
</dbReference>
<comment type="caution">
    <text evidence="6">The sequence shown here is derived from an EMBL/GenBank/DDBJ whole genome shotgun (WGS) entry which is preliminary data.</text>
</comment>
<feature type="domain" description="Calx-beta" evidence="5">
    <location>
        <begin position="748"/>
        <end position="852"/>
    </location>
</feature>
<evidence type="ECO:0000256" key="4">
    <source>
        <dbReference type="ARBA" id="ARBA00023065"/>
    </source>
</evidence>
<keyword evidence="1" id="KW-0732">Signal</keyword>
<dbReference type="AlphaFoldDB" id="A0A6B2H386"/>